<evidence type="ECO:0000256" key="1">
    <source>
        <dbReference type="ARBA" id="ARBA00022729"/>
    </source>
</evidence>
<evidence type="ECO:0000313" key="4">
    <source>
        <dbReference type="EMBL" id="QLL77446.1"/>
    </source>
</evidence>
<reference evidence="4 5" key="1">
    <citation type="submission" date="2020-01" db="EMBL/GenBank/DDBJ databases">
        <title>Complete and circular genome sequences of six lactobacillus isolates from horses.</title>
        <authorList>
            <person name="Hassan H.M."/>
        </authorList>
    </citation>
    <scope>NUCLEOTIDE SEQUENCE [LARGE SCALE GENOMIC DNA]</scope>
    <source>
        <strain evidence="4 5">1A</strain>
    </source>
</reference>
<evidence type="ECO:0000313" key="5">
    <source>
        <dbReference type="Proteomes" id="UP000510886"/>
    </source>
</evidence>
<dbReference type="AlphaFoldDB" id="A0A7H9EIF4"/>
<dbReference type="EMBL" id="CP047418">
    <property type="protein sequence ID" value="QLL77446.1"/>
    <property type="molecule type" value="Genomic_DNA"/>
</dbReference>
<evidence type="ECO:0000256" key="2">
    <source>
        <dbReference type="SAM" id="MobiDB-lite"/>
    </source>
</evidence>
<feature type="domain" description="YSIRK Gram-positive signal peptide" evidence="3">
    <location>
        <begin position="18"/>
        <end position="41"/>
    </location>
</feature>
<accession>A0A7H9EIF4</accession>
<evidence type="ECO:0000259" key="3">
    <source>
        <dbReference type="Pfam" id="PF04650"/>
    </source>
</evidence>
<feature type="region of interest" description="Disordered" evidence="2">
    <location>
        <begin position="58"/>
        <end position="134"/>
    </location>
</feature>
<sequence>MVGKNNTQLRKQKAAMQKPRYGLRKLTVGFVSVLLGTMFVFTKGQLVQADETGNALPTVQTTSDAITSKDSGNSELTEATSTQAQPETTTAVTDEPSAINTSSQSAPATDTSVASSSPNGGTVSPAISADTTVNETSPVIESNAPIQPRGRAAAPNVTASVANDGLTATDNNGRTLHISCSTPGNDGSNSGITVSLSGTINAGDVYIVKVPNYLFSLNDNAVMTAGALTGAGTVKRTSEKIDGINYNVYTFQFTNNFTISSQGLQIIINDGNNYTAQGRPSDVIKDGDITIAMTQQRQ</sequence>
<keyword evidence="1" id="KW-0732">Signal</keyword>
<name>A0A7H9EIF4_9LACO</name>
<protein>
    <submittedName>
        <fullName evidence="4">YSIRK-type signal peptide-containing protein</fullName>
    </submittedName>
</protein>
<dbReference type="RefSeq" id="WP_180849302.1">
    <property type="nucleotide sequence ID" value="NZ_CP047418.1"/>
</dbReference>
<dbReference type="NCBIfam" id="TIGR01168">
    <property type="entry name" value="YSIRK_signal"/>
    <property type="match status" value="1"/>
</dbReference>
<dbReference type="Proteomes" id="UP000510886">
    <property type="component" value="Chromosome"/>
</dbReference>
<dbReference type="KEGG" id="lsw:GTO87_01710"/>
<proteinExistence type="predicted"/>
<feature type="compositionally biased region" description="Polar residues" evidence="2">
    <location>
        <begin position="58"/>
        <end position="122"/>
    </location>
</feature>
<organism evidence="4 5">
    <name type="scientific">Ligilactobacillus saerimneri</name>
    <dbReference type="NCBI Taxonomy" id="228229"/>
    <lineage>
        <taxon>Bacteria</taxon>
        <taxon>Bacillati</taxon>
        <taxon>Bacillota</taxon>
        <taxon>Bacilli</taxon>
        <taxon>Lactobacillales</taxon>
        <taxon>Lactobacillaceae</taxon>
        <taxon>Ligilactobacillus</taxon>
    </lineage>
</organism>
<dbReference type="InterPro" id="IPR005877">
    <property type="entry name" value="YSIRK_signal_dom"/>
</dbReference>
<dbReference type="Pfam" id="PF04650">
    <property type="entry name" value="YSIRK_signal"/>
    <property type="match status" value="1"/>
</dbReference>
<gene>
    <name evidence="4" type="ORF">GTO87_01710</name>
</gene>